<dbReference type="HAMAP" id="MF_00651">
    <property type="entry name" value="Nuclease_YqgF"/>
    <property type="match status" value="1"/>
</dbReference>
<accession>A0ABV8JET1</accession>
<evidence type="ECO:0000256" key="1">
    <source>
        <dbReference type="ARBA" id="ARBA00022490"/>
    </source>
</evidence>
<dbReference type="Gene3D" id="3.30.420.140">
    <property type="entry name" value="YqgF/RNase H-like domain"/>
    <property type="match status" value="1"/>
</dbReference>
<feature type="domain" description="YqgF/RNase H-like" evidence="6">
    <location>
        <begin position="2"/>
        <end position="102"/>
    </location>
</feature>
<dbReference type="InterPro" id="IPR005227">
    <property type="entry name" value="YqgF"/>
</dbReference>
<name>A0ABV8JET1_9BACL</name>
<keyword evidence="4 5" id="KW-0378">Hydrolase</keyword>
<evidence type="ECO:0000259" key="6">
    <source>
        <dbReference type="SMART" id="SM00732"/>
    </source>
</evidence>
<dbReference type="CDD" id="cd16964">
    <property type="entry name" value="YqgF"/>
    <property type="match status" value="1"/>
</dbReference>
<comment type="subcellular location">
    <subcellularLocation>
        <location evidence="5">Cytoplasm</location>
    </subcellularLocation>
</comment>
<dbReference type="SMART" id="SM00732">
    <property type="entry name" value="YqgFc"/>
    <property type="match status" value="1"/>
</dbReference>
<dbReference type="RefSeq" id="WP_380704156.1">
    <property type="nucleotide sequence ID" value="NZ_JBHSAP010000009.1"/>
</dbReference>
<proteinExistence type="inferred from homology"/>
<keyword evidence="2 5" id="KW-0690">Ribosome biogenesis</keyword>
<dbReference type="PANTHER" id="PTHR33317:SF4">
    <property type="entry name" value="POLYNUCLEOTIDYL TRANSFERASE, RIBONUCLEASE H-LIKE SUPERFAMILY PROTEIN"/>
    <property type="match status" value="1"/>
</dbReference>
<evidence type="ECO:0000256" key="4">
    <source>
        <dbReference type="ARBA" id="ARBA00022801"/>
    </source>
</evidence>
<dbReference type="PANTHER" id="PTHR33317">
    <property type="entry name" value="POLYNUCLEOTIDYL TRANSFERASE, RIBONUCLEASE H-LIKE SUPERFAMILY PROTEIN"/>
    <property type="match status" value="1"/>
</dbReference>
<evidence type="ECO:0000313" key="8">
    <source>
        <dbReference type="Proteomes" id="UP001595843"/>
    </source>
</evidence>
<evidence type="ECO:0000256" key="2">
    <source>
        <dbReference type="ARBA" id="ARBA00022517"/>
    </source>
</evidence>
<keyword evidence="1 5" id="KW-0963">Cytoplasm</keyword>
<organism evidence="7 8">
    <name type="scientific">Salinithrix halophila</name>
    <dbReference type="NCBI Taxonomy" id="1485204"/>
    <lineage>
        <taxon>Bacteria</taxon>
        <taxon>Bacillati</taxon>
        <taxon>Bacillota</taxon>
        <taxon>Bacilli</taxon>
        <taxon>Bacillales</taxon>
        <taxon>Thermoactinomycetaceae</taxon>
        <taxon>Salinithrix</taxon>
    </lineage>
</organism>
<dbReference type="SUPFAM" id="SSF53098">
    <property type="entry name" value="Ribonuclease H-like"/>
    <property type="match status" value="1"/>
</dbReference>
<evidence type="ECO:0000256" key="5">
    <source>
        <dbReference type="HAMAP-Rule" id="MF_00651"/>
    </source>
</evidence>
<keyword evidence="3 5" id="KW-0540">Nuclease</keyword>
<comment type="function">
    <text evidence="5">Could be a nuclease involved in processing of the 5'-end of pre-16S rRNA.</text>
</comment>
<dbReference type="EC" id="3.1.-.-" evidence="5"/>
<dbReference type="NCBIfam" id="TIGR00250">
    <property type="entry name" value="RNAse_H_YqgF"/>
    <property type="match status" value="1"/>
</dbReference>
<gene>
    <name evidence="7" type="primary">ruvX</name>
    <name evidence="7" type="ORF">ACFOUO_08475</name>
</gene>
<dbReference type="Pfam" id="PF03652">
    <property type="entry name" value="RuvX"/>
    <property type="match status" value="1"/>
</dbReference>
<comment type="caution">
    <text evidence="7">The sequence shown here is derived from an EMBL/GenBank/DDBJ whole genome shotgun (WGS) entry which is preliminary data.</text>
</comment>
<dbReference type="EMBL" id="JBHSAP010000009">
    <property type="protein sequence ID" value="MFC4076845.1"/>
    <property type="molecule type" value="Genomic_DNA"/>
</dbReference>
<keyword evidence="8" id="KW-1185">Reference proteome</keyword>
<sequence>MMRTMGIDAGQKRVGVAVSDLMGWTAQGVETVQRTEDDRWLDRIAQLINEYEVSSIVVGLPRNMDGSIGERGEACQSLARDLEKRFSLPVRMWDERLSTMAVERTLIEADMSRKKRRKVVDQMAASWILQGYLDAQRRNTDE</sequence>
<dbReference type="InterPro" id="IPR037027">
    <property type="entry name" value="YqgF/RNaseH-like_dom_sf"/>
</dbReference>
<evidence type="ECO:0000313" key="7">
    <source>
        <dbReference type="EMBL" id="MFC4076845.1"/>
    </source>
</evidence>
<dbReference type="InterPro" id="IPR006641">
    <property type="entry name" value="YqgF/RNaseH-like_dom"/>
</dbReference>
<dbReference type="InterPro" id="IPR012337">
    <property type="entry name" value="RNaseH-like_sf"/>
</dbReference>
<reference evidence="8" key="1">
    <citation type="journal article" date="2019" name="Int. J. Syst. Evol. Microbiol.">
        <title>The Global Catalogue of Microorganisms (GCM) 10K type strain sequencing project: providing services to taxonomists for standard genome sequencing and annotation.</title>
        <authorList>
            <consortium name="The Broad Institute Genomics Platform"/>
            <consortium name="The Broad Institute Genome Sequencing Center for Infectious Disease"/>
            <person name="Wu L."/>
            <person name="Ma J."/>
        </authorList>
    </citation>
    <scope>NUCLEOTIDE SEQUENCE [LARGE SCALE GENOMIC DNA]</scope>
    <source>
        <strain evidence="8">IBRC-M 10813</strain>
    </source>
</reference>
<comment type="similarity">
    <text evidence="5">Belongs to the YqgF HJR family.</text>
</comment>
<dbReference type="Proteomes" id="UP001595843">
    <property type="component" value="Unassembled WGS sequence"/>
</dbReference>
<protein>
    <recommendedName>
        <fullName evidence="5">Putative pre-16S rRNA nuclease</fullName>
        <ecNumber evidence="5">3.1.-.-</ecNumber>
    </recommendedName>
</protein>
<evidence type="ECO:0000256" key="3">
    <source>
        <dbReference type="ARBA" id="ARBA00022722"/>
    </source>
</evidence>